<keyword evidence="1" id="KW-0472">Membrane</keyword>
<keyword evidence="4" id="KW-1185">Reference proteome</keyword>
<keyword evidence="1" id="KW-0812">Transmembrane</keyword>
<name>A0A318D2F8_9GAMM</name>
<feature type="transmembrane region" description="Helical" evidence="1">
    <location>
        <begin position="6"/>
        <end position="33"/>
    </location>
</feature>
<dbReference type="PANTHER" id="PTHR42208">
    <property type="entry name" value="HEAVY METAL TRANSPORTER-RELATED"/>
    <property type="match status" value="1"/>
</dbReference>
<organism evidence="3 4">
    <name type="scientific">Kangiella spongicola</name>
    <dbReference type="NCBI Taxonomy" id="796379"/>
    <lineage>
        <taxon>Bacteria</taxon>
        <taxon>Pseudomonadati</taxon>
        <taxon>Pseudomonadota</taxon>
        <taxon>Gammaproteobacteria</taxon>
        <taxon>Kangiellales</taxon>
        <taxon>Kangiellaceae</taxon>
        <taxon>Kangiella</taxon>
    </lineage>
</organism>
<feature type="transmembrane region" description="Helical" evidence="1">
    <location>
        <begin position="196"/>
        <end position="214"/>
    </location>
</feature>
<evidence type="ECO:0000313" key="3">
    <source>
        <dbReference type="EMBL" id="PXF63416.1"/>
    </source>
</evidence>
<dbReference type="EMBL" id="QICH01000002">
    <property type="protein sequence ID" value="PXF63416.1"/>
    <property type="molecule type" value="Genomic_DNA"/>
</dbReference>
<evidence type="ECO:0000313" key="4">
    <source>
        <dbReference type="Proteomes" id="UP000247689"/>
    </source>
</evidence>
<dbReference type="Proteomes" id="UP000247689">
    <property type="component" value="Unassembled WGS sequence"/>
</dbReference>
<evidence type="ECO:0000256" key="1">
    <source>
        <dbReference type="SAM" id="Phobius"/>
    </source>
</evidence>
<accession>A0A318D2F8</accession>
<feature type="domain" description="Urease accessory protein UreH-like transmembrane" evidence="2">
    <location>
        <begin position="11"/>
        <end position="210"/>
    </location>
</feature>
<dbReference type="RefSeq" id="WP_110201219.1">
    <property type="nucleotide sequence ID" value="NZ_QICH01000002.1"/>
</dbReference>
<feature type="transmembrane region" description="Helical" evidence="1">
    <location>
        <begin position="160"/>
        <end position="184"/>
    </location>
</feature>
<evidence type="ECO:0000259" key="2">
    <source>
        <dbReference type="Pfam" id="PF13386"/>
    </source>
</evidence>
<feature type="transmembrane region" description="Helical" evidence="1">
    <location>
        <begin position="132"/>
        <end position="154"/>
    </location>
</feature>
<dbReference type="PANTHER" id="PTHR42208:SF1">
    <property type="entry name" value="HEAVY METAL TRANSPORTER"/>
    <property type="match status" value="1"/>
</dbReference>
<dbReference type="InterPro" id="IPR039447">
    <property type="entry name" value="UreH-like_TM_dom"/>
</dbReference>
<keyword evidence="1" id="KW-1133">Transmembrane helix</keyword>
<proteinExistence type="predicted"/>
<reference evidence="3 4" key="1">
    <citation type="submission" date="2018-05" db="EMBL/GenBank/DDBJ databases">
        <title>Kangiella spongicola genome sequence.</title>
        <authorList>
            <person name="Maclea K.S."/>
            <person name="Goen A.E."/>
            <person name="Kelley C."/>
            <person name="Underriner A."/>
            <person name="Silverwood T."/>
            <person name="Trachtenberg A.M."/>
        </authorList>
    </citation>
    <scope>NUCLEOTIDE SEQUENCE [LARGE SCALE GENOMIC DNA]</scope>
    <source>
        <strain evidence="3 4">ATCC BAA-2076</strain>
    </source>
</reference>
<comment type="caution">
    <text evidence="3">The sequence shown here is derived from an EMBL/GenBank/DDBJ whole genome shotgun (WGS) entry which is preliminary data.</text>
</comment>
<feature type="transmembrane region" description="Helical" evidence="1">
    <location>
        <begin position="45"/>
        <end position="67"/>
    </location>
</feature>
<dbReference type="AlphaFoldDB" id="A0A318D2F8"/>
<protein>
    <submittedName>
        <fullName evidence="3">Sulfite exporter TauE/SafE family protein</fullName>
    </submittedName>
</protein>
<feature type="transmembrane region" description="Helical" evidence="1">
    <location>
        <begin position="79"/>
        <end position="97"/>
    </location>
</feature>
<dbReference type="Pfam" id="PF13386">
    <property type="entry name" value="DsbD_2"/>
    <property type="match status" value="1"/>
</dbReference>
<gene>
    <name evidence="3" type="ORF">DL796_08270</name>
</gene>
<sequence>MTELTVIWLPAFIMGLLGSAHCMGMCGGLTVALSSGCEPSRQATLSLVYQLFRVCSYAILGGITGALGDVMSRWTDFPVLMIAASVLLIMMGLYLMGRWSLLTVLEKQGGKLWKYVAPVQKKFLPIRNFSQAASIGLLWGLLPCGLVYSALAVSAASGSAINGVVTMLAFGLGTLPALYITGVFAKQLLQWFKKPWLRTTIGIIFIVWGSYQMYTTLVPANDMGSHQHHHHHH</sequence>
<dbReference type="OrthoDB" id="9798690at2"/>